<dbReference type="PANTHER" id="PTHR13140:SF857">
    <property type="entry name" value="MYOSIN-11"/>
    <property type="match status" value="1"/>
</dbReference>
<evidence type="ECO:0000256" key="4">
    <source>
        <dbReference type="ARBA" id="ARBA00022860"/>
    </source>
</evidence>
<dbReference type="Gene3D" id="3.40.850.10">
    <property type="entry name" value="Kinesin motor domain"/>
    <property type="match status" value="1"/>
</dbReference>
<evidence type="ECO:0000256" key="2">
    <source>
        <dbReference type="ARBA" id="ARBA00022741"/>
    </source>
</evidence>
<feature type="domain" description="Myosin N-terminal SH3-like" evidence="12">
    <location>
        <begin position="34"/>
        <end position="84"/>
    </location>
</feature>
<dbReference type="FunFam" id="2.30.30.360:FF:000001">
    <property type="entry name" value="Myosin heavy chain"/>
    <property type="match status" value="1"/>
</dbReference>
<dbReference type="InterPro" id="IPR001609">
    <property type="entry name" value="Myosin_head_motor_dom-like"/>
</dbReference>
<gene>
    <name evidence="13" type="ORF">CRM22_002715</name>
</gene>
<dbReference type="OrthoDB" id="10055605at2759"/>
<evidence type="ECO:0000256" key="10">
    <source>
        <dbReference type="SAM" id="MobiDB-lite"/>
    </source>
</evidence>
<evidence type="ECO:0008006" key="15">
    <source>
        <dbReference type="Google" id="ProtNLM"/>
    </source>
</evidence>
<keyword evidence="4" id="KW-0112">Calmodulin-binding</keyword>
<dbReference type="SUPFAM" id="SSF52540">
    <property type="entry name" value="P-loop containing nucleoside triphosphate hydrolases"/>
    <property type="match status" value="1"/>
</dbReference>
<reference evidence="13 14" key="1">
    <citation type="journal article" date="2019" name="BMC Genomics">
        <title>New insights from Opisthorchis felineus genome: update on genomics of the epidemiologically important liver flukes.</title>
        <authorList>
            <person name="Ershov N.I."/>
            <person name="Mordvinov V.A."/>
            <person name="Prokhortchouk E.B."/>
            <person name="Pakharukova M.Y."/>
            <person name="Gunbin K.V."/>
            <person name="Ustyantsev K."/>
            <person name="Genaev M.A."/>
            <person name="Blinov A.G."/>
            <person name="Mazur A."/>
            <person name="Boulygina E."/>
            <person name="Tsygankova S."/>
            <person name="Khrameeva E."/>
            <person name="Chekanov N."/>
            <person name="Fan G."/>
            <person name="Xiao A."/>
            <person name="Zhang H."/>
            <person name="Xu X."/>
            <person name="Yang H."/>
            <person name="Solovyev V."/>
            <person name="Lee S.M."/>
            <person name="Liu X."/>
            <person name="Afonnikov D.A."/>
            <person name="Skryabin K.G."/>
        </authorList>
    </citation>
    <scope>NUCLEOTIDE SEQUENCE [LARGE SCALE GENOMIC DNA]</scope>
    <source>
        <strain evidence="13">AK-0245</strain>
        <tissue evidence="13">Whole organism</tissue>
    </source>
</reference>
<comment type="caution">
    <text evidence="13">The sequence shown here is derived from an EMBL/GenBank/DDBJ whole genome shotgun (WGS) entry which is preliminary data.</text>
</comment>
<dbReference type="Pfam" id="PF02736">
    <property type="entry name" value="Myosin_N"/>
    <property type="match status" value="1"/>
</dbReference>
<comment type="similarity">
    <text evidence="1 9">Belongs to the TRAFAC class myosin-kinesin ATPase superfamily. Myosin family.</text>
</comment>
<evidence type="ECO:0000256" key="3">
    <source>
        <dbReference type="ARBA" id="ARBA00022840"/>
    </source>
</evidence>
<evidence type="ECO:0000313" key="14">
    <source>
        <dbReference type="Proteomes" id="UP000308267"/>
    </source>
</evidence>
<evidence type="ECO:0000259" key="11">
    <source>
        <dbReference type="PROSITE" id="PS51456"/>
    </source>
</evidence>
<dbReference type="InterPro" id="IPR008989">
    <property type="entry name" value="Myosin_S1_N"/>
</dbReference>
<dbReference type="PROSITE" id="PS51844">
    <property type="entry name" value="SH3_LIKE"/>
    <property type="match status" value="1"/>
</dbReference>
<accession>A0A4S2M569</accession>
<dbReference type="GO" id="GO:0016020">
    <property type="term" value="C:membrane"/>
    <property type="evidence" value="ECO:0007669"/>
    <property type="project" value="TreeGrafter"/>
</dbReference>
<proteinExistence type="inferred from homology"/>
<dbReference type="AlphaFoldDB" id="A0A4S2M569"/>
<dbReference type="GO" id="GO:0007015">
    <property type="term" value="P:actin filament organization"/>
    <property type="evidence" value="ECO:0007669"/>
    <property type="project" value="TreeGrafter"/>
</dbReference>
<dbReference type="GO" id="GO:0005524">
    <property type="term" value="F:ATP binding"/>
    <property type="evidence" value="ECO:0007669"/>
    <property type="project" value="UniProtKB-UniRule"/>
</dbReference>
<organism evidence="13 14">
    <name type="scientific">Opisthorchis felineus</name>
    <dbReference type="NCBI Taxonomy" id="147828"/>
    <lineage>
        <taxon>Eukaryota</taxon>
        <taxon>Metazoa</taxon>
        <taxon>Spiralia</taxon>
        <taxon>Lophotrochozoa</taxon>
        <taxon>Platyhelminthes</taxon>
        <taxon>Trematoda</taxon>
        <taxon>Digenea</taxon>
        <taxon>Opisthorchiida</taxon>
        <taxon>Opisthorchiata</taxon>
        <taxon>Opisthorchiidae</taxon>
        <taxon>Opisthorchis</taxon>
    </lineage>
</organism>
<keyword evidence="7 9" id="KW-0505">Motor protein</keyword>
<keyword evidence="6 9" id="KW-0518">Myosin</keyword>
<evidence type="ECO:0000256" key="5">
    <source>
        <dbReference type="ARBA" id="ARBA00023054"/>
    </source>
</evidence>
<name>A0A4S2M569_OPIFE</name>
<evidence type="ECO:0000256" key="6">
    <source>
        <dbReference type="ARBA" id="ARBA00023123"/>
    </source>
</evidence>
<feature type="non-terminal residue" evidence="13">
    <location>
        <position position="220"/>
    </location>
</feature>
<sequence>MDSKKDTSNDPQNVELLRVGKGPLEDTAAQSDWASKKLVWVPDEHQGFVMATLLDTVGEECKVQIVDSGKKCSFHHDLVQRMNPPKFEKAEDMANLTFLNEASVLHNLKSRYYSGMIYTYSGLFCVVINPYKRLPIYNDEIIEWYKGKRRHERPPHIYAIADAAYRNMLQDREDQSILCTGESGAGKTENTKKVIQYLASVATSAKTQKTTTANVISKLH</sequence>
<comment type="caution">
    <text evidence="9">Lacks conserved residue(s) required for the propagation of feature annotation.</text>
</comment>
<feature type="domain" description="Myosin motor" evidence="11">
    <location>
        <begin position="88"/>
        <end position="220"/>
    </location>
</feature>
<dbReference type="GO" id="GO:0016459">
    <property type="term" value="C:myosin complex"/>
    <property type="evidence" value="ECO:0007669"/>
    <property type="project" value="UniProtKB-KW"/>
</dbReference>
<dbReference type="Proteomes" id="UP000308267">
    <property type="component" value="Unassembled WGS sequence"/>
</dbReference>
<keyword evidence="5" id="KW-0175">Coiled coil</keyword>
<evidence type="ECO:0000313" key="13">
    <source>
        <dbReference type="EMBL" id="TGZ71316.1"/>
    </source>
</evidence>
<keyword evidence="3 9" id="KW-0067">ATP-binding</keyword>
<protein>
    <recommendedName>
        <fullName evidence="15">Myosin motor domain-containing protein</fullName>
    </recommendedName>
</protein>
<keyword evidence="14" id="KW-1185">Reference proteome</keyword>
<dbReference type="InterPro" id="IPR004009">
    <property type="entry name" value="SH3_Myosin"/>
</dbReference>
<dbReference type="PROSITE" id="PS51456">
    <property type="entry name" value="MYOSIN_MOTOR"/>
    <property type="match status" value="1"/>
</dbReference>
<dbReference type="EMBL" id="SJOL01004713">
    <property type="protein sequence ID" value="TGZ71316.1"/>
    <property type="molecule type" value="Genomic_DNA"/>
</dbReference>
<dbReference type="PANTHER" id="PTHR13140">
    <property type="entry name" value="MYOSIN"/>
    <property type="match status" value="1"/>
</dbReference>
<dbReference type="FunFam" id="3.40.850.10:FF:000101">
    <property type="entry name" value="Slow myosin heavy chain 2"/>
    <property type="match status" value="1"/>
</dbReference>
<feature type="binding site" evidence="9">
    <location>
        <begin position="181"/>
        <end position="188"/>
    </location>
    <ligand>
        <name>ATP</name>
        <dbReference type="ChEBI" id="CHEBI:30616"/>
    </ligand>
</feature>
<dbReference type="PRINTS" id="PR00193">
    <property type="entry name" value="MYOSINHEAVY"/>
</dbReference>
<feature type="region of interest" description="Disordered" evidence="10">
    <location>
        <begin position="1"/>
        <end position="21"/>
    </location>
</feature>
<dbReference type="GO" id="GO:0000146">
    <property type="term" value="F:microfilament motor activity"/>
    <property type="evidence" value="ECO:0007669"/>
    <property type="project" value="TreeGrafter"/>
</dbReference>
<keyword evidence="8 9" id="KW-0009">Actin-binding</keyword>
<dbReference type="GO" id="GO:0005516">
    <property type="term" value="F:calmodulin binding"/>
    <property type="evidence" value="ECO:0007669"/>
    <property type="project" value="UniProtKB-KW"/>
</dbReference>
<dbReference type="InterPro" id="IPR027417">
    <property type="entry name" value="P-loop_NTPase"/>
</dbReference>
<dbReference type="GO" id="GO:0005737">
    <property type="term" value="C:cytoplasm"/>
    <property type="evidence" value="ECO:0007669"/>
    <property type="project" value="TreeGrafter"/>
</dbReference>
<keyword evidence="2 9" id="KW-0547">Nucleotide-binding</keyword>
<evidence type="ECO:0000256" key="9">
    <source>
        <dbReference type="PROSITE-ProRule" id="PRU00782"/>
    </source>
</evidence>
<evidence type="ECO:0000256" key="7">
    <source>
        <dbReference type="ARBA" id="ARBA00023175"/>
    </source>
</evidence>
<dbReference type="GO" id="GO:0051015">
    <property type="term" value="F:actin filament binding"/>
    <property type="evidence" value="ECO:0007669"/>
    <property type="project" value="InterPro"/>
</dbReference>
<evidence type="ECO:0000259" key="12">
    <source>
        <dbReference type="PROSITE" id="PS51844"/>
    </source>
</evidence>
<dbReference type="InterPro" id="IPR036961">
    <property type="entry name" value="Kinesin_motor_dom_sf"/>
</dbReference>
<dbReference type="Pfam" id="PF00063">
    <property type="entry name" value="Myosin_head"/>
    <property type="match status" value="1"/>
</dbReference>
<evidence type="ECO:0000256" key="8">
    <source>
        <dbReference type="ARBA" id="ARBA00023203"/>
    </source>
</evidence>
<evidence type="ECO:0000256" key="1">
    <source>
        <dbReference type="ARBA" id="ARBA00008314"/>
    </source>
</evidence>
<dbReference type="SMART" id="SM00242">
    <property type="entry name" value="MYSc"/>
    <property type="match status" value="1"/>
</dbReference>
<dbReference type="Gene3D" id="2.30.30.360">
    <property type="entry name" value="Myosin S1 fragment, N-terminal"/>
    <property type="match status" value="1"/>
</dbReference>
<dbReference type="STRING" id="147828.A0A4S2M569"/>